<dbReference type="EMBL" id="JAPFFF010000004">
    <property type="protein sequence ID" value="KAK8891027.1"/>
    <property type="molecule type" value="Genomic_DNA"/>
</dbReference>
<dbReference type="SUPFAM" id="SSF55781">
    <property type="entry name" value="GAF domain-like"/>
    <property type="match status" value="1"/>
</dbReference>
<keyword evidence="4" id="KW-1185">Reference proteome</keyword>
<proteinExistence type="predicted"/>
<dbReference type="Gene3D" id="3.30.450.40">
    <property type="match status" value="1"/>
</dbReference>
<comment type="caution">
    <text evidence="3">The sequence shown here is derived from an EMBL/GenBank/DDBJ whole genome shotgun (WGS) entry which is preliminary data.</text>
</comment>
<dbReference type="Proteomes" id="UP001470230">
    <property type="component" value="Unassembled WGS sequence"/>
</dbReference>
<feature type="region of interest" description="Disordered" evidence="2">
    <location>
        <begin position="77"/>
        <end position="109"/>
    </location>
</feature>
<accession>A0ABR2KJI2</accession>
<dbReference type="InterPro" id="IPR036971">
    <property type="entry name" value="PDEase_catalytic_dom_sf"/>
</dbReference>
<dbReference type="InterPro" id="IPR029016">
    <property type="entry name" value="GAF-like_dom_sf"/>
</dbReference>
<reference evidence="3 4" key="1">
    <citation type="submission" date="2024-04" db="EMBL/GenBank/DDBJ databases">
        <title>Tritrichomonas musculus Genome.</title>
        <authorList>
            <person name="Alves-Ferreira E."/>
            <person name="Grigg M."/>
            <person name="Lorenzi H."/>
            <person name="Galac M."/>
        </authorList>
    </citation>
    <scope>NUCLEOTIDE SEQUENCE [LARGE SCALE GENOMIC DNA]</scope>
    <source>
        <strain evidence="3 4">EAF2021</strain>
    </source>
</reference>
<organism evidence="3 4">
    <name type="scientific">Tritrichomonas musculus</name>
    <dbReference type="NCBI Taxonomy" id="1915356"/>
    <lineage>
        <taxon>Eukaryota</taxon>
        <taxon>Metamonada</taxon>
        <taxon>Parabasalia</taxon>
        <taxon>Tritrichomonadida</taxon>
        <taxon>Tritrichomonadidae</taxon>
        <taxon>Tritrichomonas</taxon>
    </lineage>
</organism>
<gene>
    <name evidence="3" type="ORF">M9Y10_028230</name>
</gene>
<sequence length="1086" mass="125710">MDEFDIYGNSSKLNERSSLNGERIATIRSLVSVYERRLKRFQEEKKILTDLTEFQYDLINKLGITPNNMILSPVENQQSTNDDIDNFSESNDDENENNASDKSKKNENDKSAKKINKLLYTPISTDYLLNFLKKELMTNNNNPKNKFRQKSSYLHAIFQKFPIIESTFFDNNSSLTIQPICEYIQTLNQEKRQEFYSEFWSSINNLPFILNTLFSLLKSDSFHSLSELVEISLSQSLNFTHSLLYLYDAEKSLLTIEKQKVNVSHVLSDGLISNAIKKNNPILVDRNDPNIKDDDLSIMVKQQKGLFIPIPKISAVLAFFDKIEKFTPVDDLIAHSSASIISEIGHAIQLHKQMNDEISTFQGISDILIELSSMTCIRNFLNTMSASLTKRFNCSNFCLFKVSQSSHSFWKFESPDNNNNDITFSQKQITFPIGHGIVGYSIAKKSIMTISRPEFSILFENDSDRPETGIKINSILCCPIFNEKEEVKWSIVLYNKLDSDNFSMEDEKSIEILTLHLHPIIVSVLNASNLSDEMKLSKRTIEDMNHIIEFISELSNLKSLSDITLQVTKKMNQLVKTEKSEIFTINQRLNLLIGENDDGTFYMHQLTPESEDPIIKFTLANQLKEEKVDSLKKIYCPLIGIKSNVIGMMVLTSKEEEIAETKSNFSIVSSQSGRQSKLQLKLNFLNQKQKSSFNSISNQRERKIFSSWSKIVGKFVDVIEDNKKVQQLILLEERMLDSLSSLDKKTILFLYPQIELNFIDEEIKYSKSEETVPLFSLSLNDNLYQNYISLMSILHQLPNHCHFLNMKMKKIEKKFEIEENFDEFPISHSFDVFQYNEKQVSNSLMKLMNDLEISKFFNFGPSQIQKCIDSIRSLHLSKQFTNWQLSIDRIQFLNYFLNQTNLLKKFTRIQKAAIFFYLISINCEPIVSSNSSLAKSRYFLESGSSLNIGTTVFTVLSSIPDSPFFKLGKEEQSQFFKELENLSQINEIEISLTNDLLLLTALICSFSYLARDFEVSKNWVKLRFDEDSEKVEKTELFDDIVRYQLEFEMRLLIQPSFNEFTKNSIRIDEIRNCFTECLTKMTSINF</sequence>
<evidence type="ECO:0000313" key="3">
    <source>
        <dbReference type="EMBL" id="KAK8891027.1"/>
    </source>
</evidence>
<feature type="compositionally biased region" description="Basic and acidic residues" evidence="2">
    <location>
        <begin position="99"/>
        <end position="109"/>
    </location>
</feature>
<evidence type="ECO:0000313" key="4">
    <source>
        <dbReference type="Proteomes" id="UP001470230"/>
    </source>
</evidence>
<keyword evidence="1" id="KW-0175">Coiled coil</keyword>
<dbReference type="SUPFAM" id="SSF109604">
    <property type="entry name" value="HD-domain/PDEase-like"/>
    <property type="match status" value="1"/>
</dbReference>
<evidence type="ECO:0000256" key="2">
    <source>
        <dbReference type="SAM" id="MobiDB-lite"/>
    </source>
</evidence>
<feature type="compositionally biased region" description="Acidic residues" evidence="2">
    <location>
        <begin position="82"/>
        <end position="96"/>
    </location>
</feature>
<name>A0ABR2KJI2_9EUKA</name>
<evidence type="ECO:0008006" key="5">
    <source>
        <dbReference type="Google" id="ProtNLM"/>
    </source>
</evidence>
<feature type="coiled-coil region" evidence="1">
    <location>
        <begin position="24"/>
        <end position="51"/>
    </location>
</feature>
<evidence type="ECO:0000256" key="1">
    <source>
        <dbReference type="SAM" id="Coils"/>
    </source>
</evidence>
<protein>
    <recommendedName>
        <fullName evidence="5">GAF domain-containing protein</fullName>
    </recommendedName>
</protein>
<dbReference type="Gene3D" id="1.10.1300.10">
    <property type="entry name" value="3'5'-cyclic nucleotide phosphodiesterase, catalytic domain"/>
    <property type="match status" value="1"/>
</dbReference>